<dbReference type="EMBL" id="CP014167">
    <property type="protein sequence ID" value="ANS76076.1"/>
    <property type="molecule type" value="Genomic_DNA"/>
</dbReference>
<feature type="transmembrane region" description="Helical" evidence="1">
    <location>
        <begin position="154"/>
        <end position="172"/>
    </location>
</feature>
<keyword evidence="1" id="KW-0812">Transmembrane</keyword>
<dbReference type="InterPro" id="IPR048147">
    <property type="entry name" value="CBO0543-like"/>
</dbReference>
<dbReference type="OrthoDB" id="1679483at2"/>
<keyword evidence="1" id="KW-0472">Membrane</keyword>
<sequence>MEKDKADMRQIHELQEQLSRARWDYWITEVFMSWQWLFLLLSTLVFTLIWLRCLRKDNLMLILINGLIAFIFCILADTIGGEFQLWDYPRMLLPWGARMFCIDWMIAVVSMLAYQYFQRWKSFAAAAAGISIVFAGVLEQLAKVMNIYMDYLWSSWYSLPIYFLLFCGLKAATDGIGRKANPHFQEGPVSSRKS</sequence>
<feature type="transmembrane region" description="Helical" evidence="1">
    <location>
        <begin position="58"/>
        <end position="80"/>
    </location>
</feature>
<dbReference type="NCBIfam" id="NF041644">
    <property type="entry name" value="CBO0543_fam"/>
    <property type="match status" value="1"/>
</dbReference>
<dbReference type="KEGG" id="pyg:AWM70_17035"/>
<feature type="transmembrane region" description="Helical" evidence="1">
    <location>
        <begin position="33"/>
        <end position="51"/>
    </location>
</feature>
<feature type="transmembrane region" description="Helical" evidence="1">
    <location>
        <begin position="92"/>
        <end position="114"/>
    </location>
</feature>
<reference evidence="2 3" key="1">
    <citation type="submission" date="2016-01" db="EMBL/GenBank/DDBJ databases">
        <title>Complete Genome Sequence of Paenibacillus yonginensis DCY84, a novel Plant Growth-Promoting Bacteria with Elicitation of Induced Systemic Resistance.</title>
        <authorList>
            <person name="Kim Y.J."/>
            <person name="Yang D.C."/>
            <person name="Sukweenadhi J."/>
        </authorList>
    </citation>
    <scope>NUCLEOTIDE SEQUENCE [LARGE SCALE GENOMIC DNA]</scope>
    <source>
        <strain evidence="2 3">DCY84</strain>
    </source>
</reference>
<protein>
    <submittedName>
        <fullName evidence="2">Uncharacterized protein</fullName>
    </submittedName>
</protein>
<dbReference type="AlphaFoldDB" id="A0A1B1N3U1"/>
<evidence type="ECO:0000313" key="2">
    <source>
        <dbReference type="EMBL" id="ANS76076.1"/>
    </source>
</evidence>
<feature type="transmembrane region" description="Helical" evidence="1">
    <location>
        <begin position="123"/>
        <end position="142"/>
    </location>
</feature>
<evidence type="ECO:0000256" key="1">
    <source>
        <dbReference type="SAM" id="Phobius"/>
    </source>
</evidence>
<accession>A0A1B1N3U1</accession>
<gene>
    <name evidence="2" type="ORF">AWM70_17035</name>
</gene>
<proteinExistence type="predicted"/>
<dbReference type="Proteomes" id="UP000092573">
    <property type="component" value="Chromosome"/>
</dbReference>
<organism evidence="2 3">
    <name type="scientific">Paenibacillus yonginensis</name>
    <dbReference type="NCBI Taxonomy" id="1462996"/>
    <lineage>
        <taxon>Bacteria</taxon>
        <taxon>Bacillati</taxon>
        <taxon>Bacillota</taxon>
        <taxon>Bacilli</taxon>
        <taxon>Bacillales</taxon>
        <taxon>Paenibacillaceae</taxon>
        <taxon>Paenibacillus</taxon>
    </lineage>
</organism>
<dbReference type="RefSeq" id="WP_068698380.1">
    <property type="nucleotide sequence ID" value="NZ_CP014167.1"/>
</dbReference>
<name>A0A1B1N3U1_9BACL</name>
<keyword evidence="3" id="KW-1185">Reference proteome</keyword>
<evidence type="ECO:0000313" key="3">
    <source>
        <dbReference type="Proteomes" id="UP000092573"/>
    </source>
</evidence>
<dbReference type="STRING" id="1462996.AWM70_17035"/>
<keyword evidence="1" id="KW-1133">Transmembrane helix</keyword>